<evidence type="ECO:0000256" key="3">
    <source>
        <dbReference type="ARBA" id="ARBA00022723"/>
    </source>
</evidence>
<dbReference type="InterPro" id="IPR001128">
    <property type="entry name" value="Cyt_P450"/>
</dbReference>
<dbReference type="FunFam" id="1.10.630.10:FF:000036">
    <property type="entry name" value="CYtochrome P450 family"/>
    <property type="match status" value="1"/>
</dbReference>
<dbReference type="GO" id="GO:0006082">
    <property type="term" value="P:organic acid metabolic process"/>
    <property type="evidence" value="ECO:0007669"/>
    <property type="project" value="TreeGrafter"/>
</dbReference>
<dbReference type="Proteomes" id="UP000242188">
    <property type="component" value="Unassembled WGS sequence"/>
</dbReference>
<comment type="cofactor">
    <cofactor evidence="1 7">
        <name>heme</name>
        <dbReference type="ChEBI" id="CHEBI:30413"/>
    </cofactor>
</comment>
<evidence type="ECO:0000256" key="5">
    <source>
        <dbReference type="ARBA" id="ARBA00023004"/>
    </source>
</evidence>
<evidence type="ECO:0000256" key="1">
    <source>
        <dbReference type="ARBA" id="ARBA00001971"/>
    </source>
</evidence>
<dbReference type="InterPro" id="IPR050182">
    <property type="entry name" value="Cytochrome_P450_fam2"/>
</dbReference>
<evidence type="ECO:0000256" key="8">
    <source>
        <dbReference type="RuleBase" id="RU000461"/>
    </source>
</evidence>
<dbReference type="AlphaFoldDB" id="A0A210QE95"/>
<keyword evidence="9" id="KW-1133">Transmembrane helix</keyword>
<dbReference type="InterPro" id="IPR036396">
    <property type="entry name" value="Cyt_P450_sf"/>
</dbReference>
<dbReference type="GO" id="GO:0020037">
    <property type="term" value="F:heme binding"/>
    <property type="evidence" value="ECO:0007669"/>
    <property type="project" value="InterPro"/>
</dbReference>
<accession>A0A210QE95</accession>
<keyword evidence="5 7" id="KW-0408">Iron</keyword>
<feature type="transmembrane region" description="Helical" evidence="9">
    <location>
        <begin position="12"/>
        <end position="29"/>
    </location>
</feature>
<gene>
    <name evidence="10" type="ORF">KP79_PYT12534</name>
</gene>
<dbReference type="PANTHER" id="PTHR24300:SF403">
    <property type="entry name" value="CYTOCHROME P450 306A1"/>
    <property type="match status" value="1"/>
</dbReference>
<dbReference type="GO" id="GO:0016712">
    <property type="term" value="F:oxidoreductase activity, acting on paired donors, with incorporation or reduction of molecular oxygen, reduced flavin or flavoprotein as one donor, and incorporation of one atom of oxygen"/>
    <property type="evidence" value="ECO:0007669"/>
    <property type="project" value="TreeGrafter"/>
</dbReference>
<dbReference type="InterPro" id="IPR017972">
    <property type="entry name" value="Cyt_P450_CS"/>
</dbReference>
<organism evidence="10 11">
    <name type="scientific">Mizuhopecten yessoensis</name>
    <name type="common">Japanese scallop</name>
    <name type="synonym">Patinopecten yessoensis</name>
    <dbReference type="NCBI Taxonomy" id="6573"/>
    <lineage>
        <taxon>Eukaryota</taxon>
        <taxon>Metazoa</taxon>
        <taxon>Spiralia</taxon>
        <taxon>Lophotrochozoa</taxon>
        <taxon>Mollusca</taxon>
        <taxon>Bivalvia</taxon>
        <taxon>Autobranchia</taxon>
        <taxon>Pteriomorphia</taxon>
        <taxon>Pectinida</taxon>
        <taxon>Pectinoidea</taxon>
        <taxon>Pectinidae</taxon>
        <taxon>Mizuhopecten</taxon>
    </lineage>
</organism>
<evidence type="ECO:0000256" key="4">
    <source>
        <dbReference type="ARBA" id="ARBA00023002"/>
    </source>
</evidence>
<keyword evidence="11" id="KW-1185">Reference proteome</keyword>
<comment type="caution">
    <text evidence="10">The sequence shown here is derived from an EMBL/GenBank/DDBJ whole genome shotgun (WGS) entry which is preliminary data.</text>
</comment>
<dbReference type="PANTHER" id="PTHR24300">
    <property type="entry name" value="CYTOCHROME P450 508A4-RELATED"/>
    <property type="match status" value="1"/>
</dbReference>
<dbReference type="GO" id="GO:0005506">
    <property type="term" value="F:iron ion binding"/>
    <property type="evidence" value="ECO:0007669"/>
    <property type="project" value="InterPro"/>
</dbReference>
<evidence type="ECO:0000256" key="7">
    <source>
        <dbReference type="PIRSR" id="PIRSR602401-1"/>
    </source>
</evidence>
<dbReference type="STRING" id="6573.A0A210QE95"/>
<dbReference type="PRINTS" id="PR00385">
    <property type="entry name" value="P450"/>
</dbReference>
<reference evidence="10 11" key="1">
    <citation type="journal article" date="2017" name="Nat. Ecol. Evol.">
        <title>Scallop genome provides insights into evolution of bilaterian karyotype and development.</title>
        <authorList>
            <person name="Wang S."/>
            <person name="Zhang J."/>
            <person name="Jiao W."/>
            <person name="Li J."/>
            <person name="Xun X."/>
            <person name="Sun Y."/>
            <person name="Guo X."/>
            <person name="Huan P."/>
            <person name="Dong B."/>
            <person name="Zhang L."/>
            <person name="Hu X."/>
            <person name="Sun X."/>
            <person name="Wang J."/>
            <person name="Zhao C."/>
            <person name="Wang Y."/>
            <person name="Wang D."/>
            <person name="Huang X."/>
            <person name="Wang R."/>
            <person name="Lv J."/>
            <person name="Li Y."/>
            <person name="Zhang Z."/>
            <person name="Liu B."/>
            <person name="Lu W."/>
            <person name="Hui Y."/>
            <person name="Liang J."/>
            <person name="Zhou Z."/>
            <person name="Hou R."/>
            <person name="Li X."/>
            <person name="Liu Y."/>
            <person name="Li H."/>
            <person name="Ning X."/>
            <person name="Lin Y."/>
            <person name="Zhao L."/>
            <person name="Xing Q."/>
            <person name="Dou J."/>
            <person name="Li Y."/>
            <person name="Mao J."/>
            <person name="Guo H."/>
            <person name="Dou H."/>
            <person name="Li T."/>
            <person name="Mu C."/>
            <person name="Jiang W."/>
            <person name="Fu Q."/>
            <person name="Fu X."/>
            <person name="Miao Y."/>
            <person name="Liu J."/>
            <person name="Yu Q."/>
            <person name="Li R."/>
            <person name="Liao H."/>
            <person name="Li X."/>
            <person name="Kong Y."/>
            <person name="Jiang Z."/>
            <person name="Chourrout D."/>
            <person name="Li R."/>
            <person name="Bao Z."/>
        </authorList>
    </citation>
    <scope>NUCLEOTIDE SEQUENCE [LARGE SCALE GENOMIC DNA]</scope>
    <source>
        <strain evidence="10 11">PY_sf001</strain>
    </source>
</reference>
<keyword evidence="7 8" id="KW-0349">Heme</keyword>
<evidence type="ECO:0000313" key="10">
    <source>
        <dbReference type="EMBL" id="OWF47049.1"/>
    </source>
</evidence>
<dbReference type="EMBL" id="NEDP02004037">
    <property type="protein sequence ID" value="OWF47049.1"/>
    <property type="molecule type" value="Genomic_DNA"/>
</dbReference>
<feature type="binding site" description="axial binding residue" evidence="7">
    <location>
        <position position="441"/>
    </location>
    <ligand>
        <name>heme</name>
        <dbReference type="ChEBI" id="CHEBI:30413"/>
    </ligand>
    <ligandPart>
        <name>Fe</name>
        <dbReference type="ChEBI" id="CHEBI:18248"/>
    </ligandPart>
</feature>
<name>A0A210QE95_MIZYE</name>
<keyword evidence="9" id="KW-0812">Transmembrane</keyword>
<dbReference type="GO" id="GO:0006805">
    <property type="term" value="P:xenobiotic metabolic process"/>
    <property type="evidence" value="ECO:0007669"/>
    <property type="project" value="TreeGrafter"/>
</dbReference>
<proteinExistence type="inferred from homology"/>
<comment type="similarity">
    <text evidence="2 8">Belongs to the cytochrome P450 family.</text>
</comment>
<keyword evidence="4 8" id="KW-0560">Oxidoreductase</keyword>
<dbReference type="PRINTS" id="PR00463">
    <property type="entry name" value="EP450I"/>
</dbReference>
<dbReference type="GO" id="GO:0005737">
    <property type="term" value="C:cytoplasm"/>
    <property type="evidence" value="ECO:0007669"/>
    <property type="project" value="TreeGrafter"/>
</dbReference>
<dbReference type="SUPFAM" id="SSF48264">
    <property type="entry name" value="Cytochrome P450"/>
    <property type="match status" value="1"/>
</dbReference>
<sequence>MDFNWTIGLENLTVTIVIFLLILLVIRSLQSPSNIPPGPTGYPVLGCIPLMRKGNVLEIFQNLRTQYGDVFSIKLGSNFTVVINGVDALNEAFVKNADRFSDRPDNFAVPSILRGKGIGASSGEHWKLTRTFSLLTLRGFGFGRKILESKVKEEVTAFLDVIEKQKGQPYDVKELILISVSNIICSIAFGNRYEYTDAKFKRLTALLNENFRLNTVAGAIRQLPWLRFLPGDVFSIKKFHRNGAQVKEFANGQIADHRETFDENNPRDFIDVFLQQQSKAGRDHPIFEDANLAAIIKDLFSAGTETTSAMIRWAILYLIHNRPVQDKLRHEVATVVGTSRLPSLDDKASMPYYEAFIMEVLRMGNIAPLSVGHGARTDIHFRGMMIPRGSIIIPNLNSVMTDPDLFEDPQKFNPDRFLGKDGRVIDRKKMAIAFSLGRRMCLGQSLAKIELFLFITALIQRFEFLPENPDRLPPLEGVVGLSRTPKPYKFRAVTLN</sequence>
<dbReference type="Pfam" id="PF00067">
    <property type="entry name" value="p450"/>
    <property type="match status" value="1"/>
</dbReference>
<evidence type="ECO:0000256" key="6">
    <source>
        <dbReference type="ARBA" id="ARBA00023033"/>
    </source>
</evidence>
<dbReference type="OrthoDB" id="6081913at2759"/>
<evidence type="ECO:0000256" key="2">
    <source>
        <dbReference type="ARBA" id="ARBA00010617"/>
    </source>
</evidence>
<evidence type="ECO:0000313" key="11">
    <source>
        <dbReference type="Proteomes" id="UP000242188"/>
    </source>
</evidence>
<dbReference type="PROSITE" id="PS00086">
    <property type="entry name" value="CYTOCHROME_P450"/>
    <property type="match status" value="1"/>
</dbReference>
<protein>
    <submittedName>
        <fullName evidence="10">Cytochrome P450 2J6</fullName>
    </submittedName>
</protein>
<dbReference type="InterPro" id="IPR002401">
    <property type="entry name" value="Cyt_P450_E_grp-I"/>
</dbReference>
<keyword evidence="3 7" id="KW-0479">Metal-binding</keyword>
<dbReference type="GO" id="GO:0008395">
    <property type="term" value="F:steroid hydroxylase activity"/>
    <property type="evidence" value="ECO:0007669"/>
    <property type="project" value="TreeGrafter"/>
</dbReference>
<evidence type="ECO:0000256" key="9">
    <source>
        <dbReference type="SAM" id="Phobius"/>
    </source>
</evidence>
<keyword evidence="9" id="KW-0472">Membrane</keyword>
<dbReference type="Gene3D" id="1.10.630.10">
    <property type="entry name" value="Cytochrome P450"/>
    <property type="match status" value="1"/>
</dbReference>
<keyword evidence="6 8" id="KW-0503">Monooxygenase</keyword>